<evidence type="ECO:0000256" key="1">
    <source>
        <dbReference type="ARBA" id="ARBA00023015"/>
    </source>
</evidence>
<dbReference type="InterPro" id="IPR001647">
    <property type="entry name" value="HTH_TetR"/>
</dbReference>
<evidence type="ECO:0000256" key="3">
    <source>
        <dbReference type="ARBA" id="ARBA00023163"/>
    </source>
</evidence>
<dbReference type="EMBL" id="JBHTAJ010000012">
    <property type="protein sequence ID" value="MFC7179565.1"/>
    <property type="molecule type" value="Genomic_DNA"/>
</dbReference>
<evidence type="ECO:0000313" key="6">
    <source>
        <dbReference type="EMBL" id="MFC7179565.1"/>
    </source>
</evidence>
<dbReference type="RefSeq" id="WP_380230778.1">
    <property type="nucleotide sequence ID" value="NZ_JBHSVH010000002.1"/>
</dbReference>
<reference evidence="7" key="1">
    <citation type="journal article" date="2019" name="Int. J. Syst. Evol. Microbiol.">
        <title>The Global Catalogue of Microorganisms (GCM) 10K type strain sequencing project: providing services to taxonomists for standard genome sequencing and annotation.</title>
        <authorList>
            <consortium name="The Broad Institute Genomics Platform"/>
            <consortium name="The Broad Institute Genome Sequencing Center for Infectious Disease"/>
            <person name="Wu L."/>
            <person name="Ma J."/>
        </authorList>
    </citation>
    <scope>NUCLEOTIDE SEQUENCE [LARGE SCALE GENOMIC DNA]</scope>
    <source>
        <strain evidence="7">CGMCC 1.12859</strain>
    </source>
</reference>
<dbReference type="PANTHER" id="PTHR30055">
    <property type="entry name" value="HTH-TYPE TRANSCRIPTIONAL REGULATOR RUTR"/>
    <property type="match status" value="1"/>
</dbReference>
<keyword evidence="1" id="KW-0805">Transcription regulation</keyword>
<evidence type="ECO:0000313" key="7">
    <source>
        <dbReference type="Proteomes" id="UP001596435"/>
    </source>
</evidence>
<dbReference type="PROSITE" id="PS50977">
    <property type="entry name" value="HTH_TETR_2"/>
    <property type="match status" value="1"/>
</dbReference>
<comment type="caution">
    <text evidence="6">The sequence shown here is derived from an EMBL/GenBank/DDBJ whole genome shotgun (WGS) entry which is preliminary data.</text>
</comment>
<gene>
    <name evidence="6" type="ORF">ACFQMG_08305</name>
</gene>
<keyword evidence="3" id="KW-0804">Transcription</keyword>
<dbReference type="PRINTS" id="PR00455">
    <property type="entry name" value="HTHTETR"/>
</dbReference>
<feature type="domain" description="HTH tetR-type" evidence="5">
    <location>
        <begin position="19"/>
        <end position="79"/>
    </location>
</feature>
<dbReference type="InterPro" id="IPR050109">
    <property type="entry name" value="HTH-type_TetR-like_transc_reg"/>
</dbReference>
<dbReference type="InterPro" id="IPR009057">
    <property type="entry name" value="Homeodomain-like_sf"/>
</dbReference>
<name>A0ABW2FT73_9ACTN</name>
<proteinExistence type="predicted"/>
<evidence type="ECO:0000256" key="4">
    <source>
        <dbReference type="PROSITE-ProRule" id="PRU00335"/>
    </source>
</evidence>
<feature type="DNA-binding region" description="H-T-H motif" evidence="4">
    <location>
        <begin position="42"/>
        <end position="61"/>
    </location>
</feature>
<keyword evidence="7" id="KW-1185">Reference proteome</keyword>
<evidence type="ECO:0000256" key="2">
    <source>
        <dbReference type="ARBA" id="ARBA00023125"/>
    </source>
</evidence>
<organism evidence="6 7">
    <name type="scientific">Kitasatospora paranensis</name>
    <dbReference type="NCBI Taxonomy" id="258053"/>
    <lineage>
        <taxon>Bacteria</taxon>
        <taxon>Bacillati</taxon>
        <taxon>Actinomycetota</taxon>
        <taxon>Actinomycetes</taxon>
        <taxon>Kitasatosporales</taxon>
        <taxon>Streptomycetaceae</taxon>
        <taxon>Kitasatospora</taxon>
    </lineage>
</organism>
<accession>A0ABW2FT73</accession>
<protein>
    <submittedName>
        <fullName evidence="6">TetR/AcrR family transcriptional regulator</fullName>
    </submittedName>
</protein>
<keyword evidence="2 4" id="KW-0238">DNA-binding</keyword>
<dbReference type="Pfam" id="PF00440">
    <property type="entry name" value="TetR_N"/>
    <property type="match status" value="1"/>
</dbReference>
<dbReference type="PANTHER" id="PTHR30055:SF234">
    <property type="entry name" value="HTH-TYPE TRANSCRIPTIONAL REGULATOR BETI"/>
    <property type="match status" value="1"/>
</dbReference>
<evidence type="ECO:0000259" key="5">
    <source>
        <dbReference type="PROSITE" id="PS50977"/>
    </source>
</evidence>
<dbReference type="Proteomes" id="UP001596435">
    <property type="component" value="Unassembled WGS sequence"/>
</dbReference>
<sequence>MKPPGAAAPPTSLRERKKQQTRARISAAAALLFVERGFDAVSVAEVAEAAEVSKMTVFNYFPHKEELFLDRAPEALGLVTAAVRGRPAGTGPLAALRDLALDLAERRHALGGIGDDLPPFWRTVLGSPALRAHVREFTESLEDHLAGLLAAEGAPPVEARFTAALGTTALRTLHTAAAGRILAGESADAVAATHPALIARTFAAAEAAAARFATGEPSAGARESDHQEG</sequence>
<dbReference type="Gene3D" id="1.10.357.10">
    <property type="entry name" value="Tetracycline Repressor, domain 2"/>
    <property type="match status" value="1"/>
</dbReference>
<dbReference type="SUPFAM" id="SSF46689">
    <property type="entry name" value="Homeodomain-like"/>
    <property type="match status" value="1"/>
</dbReference>